<evidence type="ECO:0000313" key="3">
    <source>
        <dbReference type="Proteomes" id="UP001472677"/>
    </source>
</evidence>
<keyword evidence="3" id="KW-1185">Reference proteome</keyword>
<accession>A0ABR2EE31</accession>
<reference evidence="2 3" key="1">
    <citation type="journal article" date="2024" name="G3 (Bethesda)">
        <title>Genome assembly of Hibiscus sabdariffa L. provides insights into metabolisms of medicinal natural products.</title>
        <authorList>
            <person name="Kim T."/>
        </authorList>
    </citation>
    <scope>NUCLEOTIDE SEQUENCE [LARGE SCALE GENOMIC DNA]</scope>
    <source>
        <strain evidence="2">TK-2024</strain>
        <tissue evidence="2">Old leaves</tissue>
    </source>
</reference>
<dbReference type="PANTHER" id="PTHR33090">
    <property type="entry name" value="DUF3774 DOMAIN PROTEIN-RELATED"/>
    <property type="match status" value="1"/>
</dbReference>
<evidence type="ECO:0000313" key="2">
    <source>
        <dbReference type="EMBL" id="KAK8558908.1"/>
    </source>
</evidence>
<feature type="region of interest" description="Disordered" evidence="1">
    <location>
        <begin position="1"/>
        <end position="53"/>
    </location>
</feature>
<dbReference type="EMBL" id="JBBPBM010000015">
    <property type="protein sequence ID" value="KAK8558908.1"/>
    <property type="molecule type" value="Genomic_DNA"/>
</dbReference>
<protein>
    <submittedName>
        <fullName evidence="2">Uncharacterized protein</fullName>
    </submittedName>
</protein>
<proteinExistence type="predicted"/>
<evidence type="ECO:0000256" key="1">
    <source>
        <dbReference type="SAM" id="MobiDB-lite"/>
    </source>
</evidence>
<dbReference type="Proteomes" id="UP001472677">
    <property type="component" value="Unassembled WGS sequence"/>
</dbReference>
<dbReference type="InterPro" id="IPR022251">
    <property type="entry name" value="DUF3774_wound-induced"/>
</dbReference>
<organism evidence="2 3">
    <name type="scientific">Hibiscus sabdariffa</name>
    <name type="common">roselle</name>
    <dbReference type="NCBI Taxonomy" id="183260"/>
    <lineage>
        <taxon>Eukaryota</taxon>
        <taxon>Viridiplantae</taxon>
        <taxon>Streptophyta</taxon>
        <taxon>Embryophyta</taxon>
        <taxon>Tracheophyta</taxon>
        <taxon>Spermatophyta</taxon>
        <taxon>Magnoliopsida</taxon>
        <taxon>eudicotyledons</taxon>
        <taxon>Gunneridae</taxon>
        <taxon>Pentapetalae</taxon>
        <taxon>rosids</taxon>
        <taxon>malvids</taxon>
        <taxon>Malvales</taxon>
        <taxon>Malvaceae</taxon>
        <taxon>Malvoideae</taxon>
        <taxon>Hibiscus</taxon>
    </lineage>
</organism>
<comment type="caution">
    <text evidence="2">The sequence shown here is derived from an EMBL/GenBank/DDBJ whole genome shotgun (WGS) entry which is preliminary data.</text>
</comment>
<gene>
    <name evidence="2" type="ORF">V6N12_042200</name>
</gene>
<feature type="compositionally biased region" description="Polar residues" evidence="1">
    <location>
        <begin position="1"/>
        <end position="36"/>
    </location>
</feature>
<sequence>MSSSNTSTKDQVPKTTESATESCSNQVRGVSGSLNPMNGVKSGKTSNESKLKQAEESLRTVMYLSCWGPNS</sequence>
<name>A0ABR2EE31_9ROSI</name>
<dbReference type="Pfam" id="PF12609">
    <property type="entry name" value="DUF3774"/>
    <property type="match status" value="1"/>
</dbReference>